<feature type="domain" description="DUF7979" evidence="1">
    <location>
        <begin position="5"/>
        <end position="69"/>
    </location>
</feature>
<evidence type="ECO:0000259" key="1">
    <source>
        <dbReference type="Pfam" id="PF25934"/>
    </source>
</evidence>
<keyword evidence="3" id="KW-1185">Reference proteome</keyword>
<dbReference type="AlphaFoldDB" id="A0A1H6G298"/>
<organism evidence="2 3">
    <name type="scientific">Natronorubrum sediminis</name>
    <dbReference type="NCBI Taxonomy" id="640943"/>
    <lineage>
        <taxon>Archaea</taxon>
        <taxon>Methanobacteriati</taxon>
        <taxon>Methanobacteriota</taxon>
        <taxon>Stenosarchaea group</taxon>
        <taxon>Halobacteria</taxon>
        <taxon>Halobacteriales</taxon>
        <taxon>Natrialbaceae</taxon>
        <taxon>Natronorubrum</taxon>
    </lineage>
</organism>
<dbReference type="InterPro" id="IPR058285">
    <property type="entry name" value="DUF7979"/>
</dbReference>
<gene>
    <name evidence="2" type="ORF">SAMN04487967_3050</name>
</gene>
<proteinExistence type="predicted"/>
<accession>A0A1H6G298</accession>
<protein>
    <recommendedName>
        <fullName evidence="1">DUF7979 domain-containing protein</fullName>
    </recommendedName>
</protein>
<dbReference type="Proteomes" id="UP000199112">
    <property type="component" value="Unassembled WGS sequence"/>
</dbReference>
<evidence type="ECO:0000313" key="2">
    <source>
        <dbReference type="EMBL" id="SEH17197.1"/>
    </source>
</evidence>
<dbReference type="Pfam" id="PF25934">
    <property type="entry name" value="DUF7979"/>
    <property type="match status" value="1"/>
</dbReference>
<reference evidence="3" key="1">
    <citation type="submission" date="2016-10" db="EMBL/GenBank/DDBJ databases">
        <authorList>
            <person name="Varghese N."/>
            <person name="Submissions S."/>
        </authorList>
    </citation>
    <scope>NUCLEOTIDE SEQUENCE [LARGE SCALE GENOMIC DNA]</scope>
    <source>
        <strain evidence="3">CGMCC 1.8981</strain>
    </source>
</reference>
<name>A0A1H6G298_9EURY</name>
<sequence>MVEKITLTLVDGIPPDSRVYHYDELPERAKERFPRLIETDERDMATPKQICNTFESDDIIKFTDYYRITVRQESSRV</sequence>
<dbReference type="EMBL" id="FNWL01000003">
    <property type="protein sequence ID" value="SEH17197.1"/>
    <property type="molecule type" value="Genomic_DNA"/>
</dbReference>
<evidence type="ECO:0000313" key="3">
    <source>
        <dbReference type="Proteomes" id="UP000199112"/>
    </source>
</evidence>